<dbReference type="SUPFAM" id="SSF47413">
    <property type="entry name" value="lambda repressor-like DNA-binding domains"/>
    <property type="match status" value="1"/>
</dbReference>
<dbReference type="InterPro" id="IPR050807">
    <property type="entry name" value="TransReg_Diox_bact_type"/>
</dbReference>
<dbReference type="RefSeq" id="WP_117320931.1">
    <property type="nucleotide sequence ID" value="NZ_QVTD01000003.1"/>
</dbReference>
<dbReference type="OrthoDB" id="1859224at2"/>
<dbReference type="Pfam" id="PF01381">
    <property type="entry name" value="HTH_3"/>
    <property type="match status" value="1"/>
</dbReference>
<dbReference type="GO" id="GO:0003677">
    <property type="term" value="F:DNA binding"/>
    <property type="evidence" value="ECO:0007669"/>
    <property type="project" value="UniProtKB-KW"/>
</dbReference>
<comment type="caution">
    <text evidence="3">The sequence shown here is derived from an EMBL/GenBank/DDBJ whole genome shotgun (WGS) entry which is preliminary data.</text>
</comment>
<gene>
    <name evidence="3" type="ORF">D0466_02190</name>
</gene>
<keyword evidence="4" id="KW-1185">Reference proteome</keyword>
<evidence type="ECO:0000313" key="4">
    <source>
        <dbReference type="Proteomes" id="UP000262939"/>
    </source>
</evidence>
<keyword evidence="1" id="KW-0238">DNA-binding</keyword>
<dbReference type="EMBL" id="QVTD01000003">
    <property type="protein sequence ID" value="RFU64756.1"/>
    <property type="molecule type" value="Genomic_DNA"/>
</dbReference>
<name>A0A372LGL9_9BACI</name>
<dbReference type="CDD" id="cd00093">
    <property type="entry name" value="HTH_XRE"/>
    <property type="match status" value="1"/>
</dbReference>
<evidence type="ECO:0000313" key="3">
    <source>
        <dbReference type="EMBL" id="RFU64756.1"/>
    </source>
</evidence>
<dbReference type="InterPro" id="IPR001387">
    <property type="entry name" value="Cro/C1-type_HTH"/>
</dbReference>
<dbReference type="PANTHER" id="PTHR46797">
    <property type="entry name" value="HTH-TYPE TRANSCRIPTIONAL REGULATOR"/>
    <property type="match status" value="1"/>
</dbReference>
<dbReference type="Proteomes" id="UP000262939">
    <property type="component" value="Unassembled WGS sequence"/>
</dbReference>
<feature type="domain" description="HTH cro/C1-type" evidence="2">
    <location>
        <begin position="6"/>
        <end position="61"/>
    </location>
</feature>
<dbReference type="SMART" id="SM00530">
    <property type="entry name" value="HTH_XRE"/>
    <property type="match status" value="1"/>
</dbReference>
<dbReference type="AlphaFoldDB" id="A0A372LGL9"/>
<evidence type="ECO:0000259" key="2">
    <source>
        <dbReference type="PROSITE" id="PS50943"/>
    </source>
</evidence>
<dbReference type="GO" id="GO:0005829">
    <property type="term" value="C:cytosol"/>
    <property type="evidence" value="ECO:0007669"/>
    <property type="project" value="TreeGrafter"/>
</dbReference>
<evidence type="ECO:0000256" key="1">
    <source>
        <dbReference type="ARBA" id="ARBA00023125"/>
    </source>
</evidence>
<dbReference type="GO" id="GO:0003700">
    <property type="term" value="F:DNA-binding transcription factor activity"/>
    <property type="evidence" value="ECO:0007669"/>
    <property type="project" value="TreeGrafter"/>
</dbReference>
<reference evidence="3 4" key="1">
    <citation type="submission" date="2018-08" db="EMBL/GenBank/DDBJ databases">
        <title>Bacillus chawlae sp. nov., Bacillus glennii sp. nov., and Bacillus saganii sp. nov. Isolated from the Vehicle Assembly Building at Kennedy Space Center where the Viking Spacecraft were Assembled.</title>
        <authorList>
            <person name="Seuylemezian A."/>
            <person name="Vaishampayan P."/>
        </authorList>
    </citation>
    <scope>NUCLEOTIDE SEQUENCE [LARGE SCALE GENOMIC DNA]</scope>
    <source>
        <strain evidence="3 4">V44-8</strain>
    </source>
</reference>
<dbReference type="InterPro" id="IPR010982">
    <property type="entry name" value="Lambda_DNA-bd_dom_sf"/>
</dbReference>
<dbReference type="Gene3D" id="1.10.260.40">
    <property type="entry name" value="lambda repressor-like DNA-binding domains"/>
    <property type="match status" value="1"/>
</dbReference>
<sequence length="115" mass="13430">MIGKKIAEIRKKRGYSLSELAKMAKVSKSYLSNIERGLNKNPSLQVMIRIAAVLEIDLVTLLKAETDLETNLYIEKEWVDFVNELKELGLDKEQIQQYKTLIEFIKWQNQNSDRK</sequence>
<protein>
    <submittedName>
        <fullName evidence="3">XRE family transcriptional regulator</fullName>
    </submittedName>
</protein>
<dbReference type="PANTHER" id="PTHR46797:SF1">
    <property type="entry name" value="METHYLPHOSPHONATE SYNTHASE"/>
    <property type="match status" value="1"/>
</dbReference>
<organism evidence="3 4">
    <name type="scientific">Peribacillus glennii</name>
    <dbReference type="NCBI Taxonomy" id="2303991"/>
    <lineage>
        <taxon>Bacteria</taxon>
        <taxon>Bacillati</taxon>
        <taxon>Bacillota</taxon>
        <taxon>Bacilli</taxon>
        <taxon>Bacillales</taxon>
        <taxon>Bacillaceae</taxon>
        <taxon>Peribacillus</taxon>
    </lineage>
</organism>
<dbReference type="PROSITE" id="PS50943">
    <property type="entry name" value="HTH_CROC1"/>
    <property type="match status" value="1"/>
</dbReference>
<proteinExistence type="predicted"/>
<accession>A0A372LGL9</accession>